<dbReference type="GO" id="GO:0005829">
    <property type="term" value="C:cytosol"/>
    <property type="evidence" value="ECO:0007669"/>
    <property type="project" value="TreeGrafter"/>
</dbReference>
<protein>
    <submittedName>
        <fullName evidence="6">Cytoplasmic tRNA 2-thiolation protein 2</fullName>
    </submittedName>
</protein>
<evidence type="ECO:0000313" key="5">
    <source>
        <dbReference type="Proteomes" id="UP000274756"/>
    </source>
</evidence>
<dbReference type="AlphaFoldDB" id="A0A0N4U6E6"/>
<keyword evidence="2" id="KW-0819">tRNA processing</keyword>
<evidence type="ECO:0000313" key="6">
    <source>
        <dbReference type="WBParaSite" id="DME_0000248801-mRNA-1"/>
    </source>
</evidence>
<dbReference type="STRING" id="318479.A0A0N4U6E6"/>
<dbReference type="OrthoDB" id="25129at2759"/>
<evidence type="ECO:0000256" key="1">
    <source>
        <dbReference type="ARBA" id="ARBA00022490"/>
    </source>
</evidence>
<dbReference type="PANTHER" id="PTHR20882">
    <property type="entry name" value="CYTOPLASMIC TRNA 2-THIOLATION PROTEIN 2"/>
    <property type="match status" value="1"/>
</dbReference>
<dbReference type="Proteomes" id="UP000038040">
    <property type="component" value="Unplaced"/>
</dbReference>
<evidence type="ECO:0000313" key="4">
    <source>
        <dbReference type="Proteomes" id="UP000038040"/>
    </source>
</evidence>
<dbReference type="PANTHER" id="PTHR20882:SF14">
    <property type="entry name" value="CYTOPLASMIC TRNA 2-THIOLATION PROTEIN 2"/>
    <property type="match status" value="1"/>
</dbReference>
<dbReference type="Gene3D" id="3.40.50.620">
    <property type="entry name" value="HUPs"/>
    <property type="match status" value="1"/>
</dbReference>
<dbReference type="GO" id="GO:0000049">
    <property type="term" value="F:tRNA binding"/>
    <property type="evidence" value="ECO:0007669"/>
    <property type="project" value="InterPro"/>
</dbReference>
<sequence>MNCVKCNDKGTLAGLDVTKVYCKNCFIKMVKQKFSSAIGKHRFYKVFPKNVLRNLIIFFLWDGARKETLIVYDGNAASAFLLSLINENLKADTHKKAHLIPTIMVLLTVTDSKSLNSVIDRINHFKKIIDCRWIFCHIASLFRPITIFNEDDCSVFGEDSVMKWKELLDSCSSESIRIEFLRMCRILLCIRVADCLGIDKVMLADSSDFVVNCTLSSLAFGRGPAVHNTANIVDKSFTGISIIRPLRDISNKEIALLNRFEKNDELLIILNNDVGKNSLQSCTDDFVQDLCRQVIFRSNFLSVFRFCYGCSAVLKGVKNVEMLDEIFCSVIHSTNCTLVLKMGRAVVGDRPELYSLRFSSSS</sequence>
<dbReference type="GO" id="GO:0016783">
    <property type="term" value="F:sulfurtransferase activity"/>
    <property type="evidence" value="ECO:0007669"/>
    <property type="project" value="TreeGrafter"/>
</dbReference>
<accession>A0A0N4U6E6</accession>
<dbReference type="InterPro" id="IPR019407">
    <property type="entry name" value="CTU2"/>
</dbReference>
<keyword evidence="1" id="KW-0963">Cytoplasm</keyword>
<dbReference type="InterPro" id="IPR014729">
    <property type="entry name" value="Rossmann-like_a/b/a_fold"/>
</dbReference>
<dbReference type="WBParaSite" id="DME_0000248801-mRNA-1">
    <property type="protein sequence ID" value="DME_0000248801-mRNA-1"/>
    <property type="gene ID" value="DME_0000248801"/>
</dbReference>
<reference evidence="3 5" key="2">
    <citation type="submission" date="2018-11" db="EMBL/GenBank/DDBJ databases">
        <authorList>
            <consortium name="Pathogen Informatics"/>
        </authorList>
    </citation>
    <scope>NUCLEOTIDE SEQUENCE [LARGE SCALE GENOMIC DNA]</scope>
</reference>
<dbReference type="Proteomes" id="UP000274756">
    <property type="component" value="Unassembled WGS sequence"/>
</dbReference>
<proteinExistence type="predicted"/>
<organism evidence="4 6">
    <name type="scientific">Dracunculus medinensis</name>
    <name type="common">Guinea worm</name>
    <dbReference type="NCBI Taxonomy" id="318479"/>
    <lineage>
        <taxon>Eukaryota</taxon>
        <taxon>Metazoa</taxon>
        <taxon>Ecdysozoa</taxon>
        <taxon>Nematoda</taxon>
        <taxon>Chromadorea</taxon>
        <taxon>Rhabditida</taxon>
        <taxon>Spirurina</taxon>
        <taxon>Dracunculoidea</taxon>
        <taxon>Dracunculidae</taxon>
        <taxon>Dracunculus</taxon>
    </lineage>
</organism>
<evidence type="ECO:0000256" key="2">
    <source>
        <dbReference type="ARBA" id="ARBA00022694"/>
    </source>
</evidence>
<dbReference type="EMBL" id="UYYG01001157">
    <property type="protein sequence ID" value="VDN56875.1"/>
    <property type="molecule type" value="Genomic_DNA"/>
</dbReference>
<keyword evidence="5" id="KW-1185">Reference proteome</keyword>
<dbReference type="GO" id="GO:0002143">
    <property type="term" value="P:tRNA wobble position uridine thiolation"/>
    <property type="evidence" value="ECO:0007669"/>
    <property type="project" value="TreeGrafter"/>
</dbReference>
<name>A0A0N4U6E6_DRAME</name>
<gene>
    <name evidence="3" type="ORF">DME_LOCUS6848</name>
</gene>
<evidence type="ECO:0000313" key="3">
    <source>
        <dbReference type="EMBL" id="VDN56875.1"/>
    </source>
</evidence>
<reference evidence="6" key="1">
    <citation type="submission" date="2017-02" db="UniProtKB">
        <authorList>
            <consortium name="WormBaseParasite"/>
        </authorList>
    </citation>
    <scope>IDENTIFICATION</scope>
</reference>